<dbReference type="SMART" id="SM00234">
    <property type="entry name" value="START"/>
    <property type="match status" value="1"/>
</dbReference>
<keyword evidence="4" id="KW-0597">Phosphoprotein</keyword>
<evidence type="ECO:0000256" key="7">
    <source>
        <dbReference type="ARBA" id="ARBA00023121"/>
    </source>
</evidence>
<evidence type="ECO:0000256" key="9">
    <source>
        <dbReference type="ARBA" id="ARBA00069061"/>
    </source>
</evidence>
<feature type="domain" description="START" evidence="12">
    <location>
        <begin position="175"/>
        <end position="364"/>
    </location>
</feature>
<comment type="subunit">
    <text evidence="8">Interacts with ACOT13/THEM2.</text>
</comment>
<accession>A0A6S7HPR1</accession>
<evidence type="ECO:0000256" key="11">
    <source>
        <dbReference type="ARBA" id="ARBA00079049"/>
    </source>
</evidence>
<dbReference type="Proteomes" id="UP001152795">
    <property type="component" value="Unassembled WGS sequence"/>
</dbReference>
<evidence type="ECO:0000256" key="6">
    <source>
        <dbReference type="ARBA" id="ARBA00023055"/>
    </source>
</evidence>
<comment type="subcellular location">
    <subcellularLocation>
        <location evidence="1">Cytoplasm</location>
    </subcellularLocation>
</comment>
<organism evidence="13 14">
    <name type="scientific">Paramuricea clavata</name>
    <name type="common">Red gorgonian</name>
    <name type="synonym">Violescent sea-whip</name>
    <dbReference type="NCBI Taxonomy" id="317549"/>
    <lineage>
        <taxon>Eukaryota</taxon>
        <taxon>Metazoa</taxon>
        <taxon>Cnidaria</taxon>
        <taxon>Anthozoa</taxon>
        <taxon>Octocorallia</taxon>
        <taxon>Malacalcyonacea</taxon>
        <taxon>Plexauridae</taxon>
        <taxon>Paramuricea</taxon>
    </lineage>
</organism>
<dbReference type="FunFam" id="3.30.530.20:FF:000017">
    <property type="entry name" value="Phosphatidylcholine transfer protein, putative"/>
    <property type="match status" value="1"/>
</dbReference>
<keyword evidence="2" id="KW-0813">Transport</keyword>
<evidence type="ECO:0000256" key="2">
    <source>
        <dbReference type="ARBA" id="ARBA00022448"/>
    </source>
</evidence>
<dbReference type="GO" id="GO:0005829">
    <property type="term" value="C:cytosol"/>
    <property type="evidence" value="ECO:0007669"/>
    <property type="project" value="UniProtKB-ARBA"/>
</dbReference>
<dbReference type="SUPFAM" id="SSF55961">
    <property type="entry name" value="Bet v1-like"/>
    <property type="match status" value="1"/>
</dbReference>
<keyword evidence="14" id="KW-1185">Reference proteome</keyword>
<evidence type="ECO:0000256" key="10">
    <source>
        <dbReference type="ARBA" id="ARBA00077188"/>
    </source>
</evidence>
<reference evidence="13" key="1">
    <citation type="submission" date="2020-04" db="EMBL/GenBank/DDBJ databases">
        <authorList>
            <person name="Alioto T."/>
            <person name="Alioto T."/>
            <person name="Gomez Garrido J."/>
        </authorList>
    </citation>
    <scope>NUCLEOTIDE SEQUENCE</scope>
    <source>
        <strain evidence="13">A484AB</strain>
    </source>
</reference>
<dbReference type="Gene3D" id="3.30.530.20">
    <property type="match status" value="1"/>
</dbReference>
<sequence>MSSTCPYILVKTSQLFTAARITSQNESFKEGLSSNKIVQKLSQLSTNLKTLKIETGGYFKPPRLSLEELSTIASNICVQIKDQKLLNLHTEGSEHETFYIADNDIDENVGYEESHMHIACNEHLSVKNKGVLVEKTEKYFAQYGISEDELHSCVKEIKNMKKKQWLLEQNEHKTEQGWVKFLQQKDLLVWRRPLNENGLHQYKVFGTFFDISSEAFFNSQIDLQYRKCWDKYAVSLDIIDKSSKCGSEVVHWVTKFPYPLKSRDYVFVRRSKIDTASNTMVLVSRASSHENCPESEEYIRVKDYESQMVVKPHKTFRENGFDYVLTYHDDSRVNVPKFCVNMITGSAVPDFVKTLHDAAANMNK</sequence>
<dbReference type="OrthoDB" id="1295045at2759"/>
<keyword evidence="3" id="KW-0963">Cytoplasm</keyword>
<proteinExistence type="predicted"/>
<protein>
    <recommendedName>
        <fullName evidence="9">Phosphatidylcholine transfer protein</fullName>
    </recommendedName>
    <alternativeName>
        <fullName evidence="11">START domain-containing protein 2</fullName>
    </alternativeName>
    <alternativeName>
        <fullName evidence="10">StAR-related lipid transfer protein 2</fullName>
    </alternativeName>
</protein>
<keyword evidence="6" id="KW-0445">Lipid transport</keyword>
<gene>
    <name evidence="13" type="ORF">PACLA_8A028108</name>
</gene>
<evidence type="ECO:0000256" key="3">
    <source>
        <dbReference type="ARBA" id="ARBA00022490"/>
    </source>
</evidence>
<dbReference type="PANTHER" id="PTHR19308">
    <property type="entry name" value="PHOSPHATIDYLCHOLINE TRANSFER PROTEIN"/>
    <property type="match status" value="1"/>
</dbReference>
<evidence type="ECO:0000313" key="13">
    <source>
        <dbReference type="EMBL" id="CAB4006409.1"/>
    </source>
</evidence>
<dbReference type="PROSITE" id="PS50848">
    <property type="entry name" value="START"/>
    <property type="match status" value="1"/>
</dbReference>
<evidence type="ECO:0000256" key="8">
    <source>
        <dbReference type="ARBA" id="ARBA00063535"/>
    </source>
</evidence>
<keyword evidence="7" id="KW-0446">Lipid-binding</keyword>
<dbReference type="AlphaFoldDB" id="A0A6S7HPR1"/>
<keyword evidence="5" id="KW-0007">Acetylation</keyword>
<evidence type="ECO:0000256" key="5">
    <source>
        <dbReference type="ARBA" id="ARBA00022990"/>
    </source>
</evidence>
<dbReference type="GO" id="GO:0008289">
    <property type="term" value="F:lipid binding"/>
    <property type="evidence" value="ECO:0007669"/>
    <property type="project" value="UniProtKB-KW"/>
</dbReference>
<dbReference type="InterPro" id="IPR023393">
    <property type="entry name" value="START-like_dom_sf"/>
</dbReference>
<dbReference type="PANTHER" id="PTHR19308:SF8">
    <property type="entry name" value="STAR-RELATED LIPID TRANSFER PROTEIN 7, MITOCHONDRIAL"/>
    <property type="match status" value="1"/>
</dbReference>
<evidence type="ECO:0000313" key="14">
    <source>
        <dbReference type="Proteomes" id="UP001152795"/>
    </source>
</evidence>
<dbReference type="InterPro" id="IPR051213">
    <property type="entry name" value="START_lipid_transfer"/>
</dbReference>
<evidence type="ECO:0000256" key="4">
    <source>
        <dbReference type="ARBA" id="ARBA00022553"/>
    </source>
</evidence>
<dbReference type="InterPro" id="IPR002913">
    <property type="entry name" value="START_lipid-bd_dom"/>
</dbReference>
<evidence type="ECO:0000256" key="1">
    <source>
        <dbReference type="ARBA" id="ARBA00004496"/>
    </source>
</evidence>
<dbReference type="Pfam" id="PF01852">
    <property type="entry name" value="START"/>
    <property type="match status" value="1"/>
</dbReference>
<comment type="caution">
    <text evidence="13">The sequence shown here is derived from an EMBL/GenBank/DDBJ whole genome shotgun (WGS) entry which is preliminary data.</text>
</comment>
<dbReference type="GO" id="GO:0006869">
    <property type="term" value="P:lipid transport"/>
    <property type="evidence" value="ECO:0007669"/>
    <property type="project" value="UniProtKB-KW"/>
</dbReference>
<name>A0A6S7HPR1_PARCT</name>
<dbReference type="EMBL" id="CACRXK020005499">
    <property type="protein sequence ID" value="CAB4006409.1"/>
    <property type="molecule type" value="Genomic_DNA"/>
</dbReference>
<evidence type="ECO:0000259" key="12">
    <source>
        <dbReference type="PROSITE" id="PS50848"/>
    </source>
</evidence>